<dbReference type="AlphaFoldDB" id="A0A2G8RP92"/>
<evidence type="ECO:0000313" key="4">
    <source>
        <dbReference type="EMBL" id="PIL23329.1"/>
    </source>
</evidence>
<dbReference type="PANTHER" id="PTHR33365:SF11">
    <property type="entry name" value="TAT PATHWAY SIGNAL SEQUENCE"/>
    <property type="match status" value="1"/>
</dbReference>
<dbReference type="InterPro" id="IPR021765">
    <property type="entry name" value="UstYa-like"/>
</dbReference>
<dbReference type="Proteomes" id="UP000230002">
    <property type="component" value="Unassembled WGS sequence"/>
</dbReference>
<reference evidence="4 5" key="1">
    <citation type="journal article" date="2015" name="Sci. Rep.">
        <title>Chromosome-level genome map provides insights into diverse defense mechanisms in the medicinal fungus Ganoderma sinense.</title>
        <authorList>
            <person name="Zhu Y."/>
            <person name="Xu J."/>
            <person name="Sun C."/>
            <person name="Zhou S."/>
            <person name="Xu H."/>
            <person name="Nelson D.R."/>
            <person name="Qian J."/>
            <person name="Song J."/>
            <person name="Luo H."/>
            <person name="Xiang L."/>
            <person name="Li Y."/>
            <person name="Xu Z."/>
            <person name="Ji A."/>
            <person name="Wang L."/>
            <person name="Lu S."/>
            <person name="Hayward A."/>
            <person name="Sun W."/>
            <person name="Li X."/>
            <person name="Schwartz D.C."/>
            <person name="Wang Y."/>
            <person name="Chen S."/>
        </authorList>
    </citation>
    <scope>NUCLEOTIDE SEQUENCE [LARGE SCALE GENOMIC DNA]</scope>
    <source>
        <strain evidence="4 5">ZZ0214-1</strain>
    </source>
</reference>
<dbReference type="STRING" id="1077348.A0A2G8RP92"/>
<evidence type="ECO:0000256" key="3">
    <source>
        <dbReference type="ARBA" id="ARBA00035112"/>
    </source>
</evidence>
<dbReference type="GO" id="GO:0016491">
    <property type="term" value="F:oxidoreductase activity"/>
    <property type="evidence" value="ECO:0007669"/>
    <property type="project" value="UniProtKB-KW"/>
</dbReference>
<protein>
    <submittedName>
        <fullName evidence="4">Uncharacterized protein</fullName>
    </submittedName>
</protein>
<evidence type="ECO:0000256" key="1">
    <source>
        <dbReference type="ARBA" id="ARBA00004685"/>
    </source>
</evidence>
<comment type="similarity">
    <text evidence="3">Belongs to the ustYa family.</text>
</comment>
<comment type="pathway">
    <text evidence="1">Mycotoxin biosynthesis.</text>
</comment>
<evidence type="ECO:0000256" key="2">
    <source>
        <dbReference type="ARBA" id="ARBA00023002"/>
    </source>
</evidence>
<proteinExistence type="inferred from homology"/>
<dbReference type="Pfam" id="PF11807">
    <property type="entry name" value="UstYa"/>
    <property type="match status" value="1"/>
</dbReference>
<keyword evidence="2" id="KW-0560">Oxidoreductase</keyword>
<comment type="caution">
    <text evidence="4">The sequence shown here is derived from an EMBL/GenBank/DDBJ whole genome shotgun (WGS) entry which is preliminary data.</text>
</comment>
<gene>
    <name evidence="4" type="ORF">GSI_14640</name>
</gene>
<dbReference type="PANTHER" id="PTHR33365">
    <property type="entry name" value="YALI0B05434P"/>
    <property type="match status" value="1"/>
</dbReference>
<dbReference type="OrthoDB" id="3687641at2759"/>
<keyword evidence="5" id="KW-1185">Reference proteome</keyword>
<evidence type="ECO:0000313" key="5">
    <source>
        <dbReference type="Proteomes" id="UP000230002"/>
    </source>
</evidence>
<dbReference type="EMBL" id="AYKW01000068">
    <property type="protein sequence ID" value="PIL23329.1"/>
    <property type="molecule type" value="Genomic_DNA"/>
</dbReference>
<organism evidence="4 5">
    <name type="scientific">Ganoderma sinense ZZ0214-1</name>
    <dbReference type="NCBI Taxonomy" id="1077348"/>
    <lineage>
        <taxon>Eukaryota</taxon>
        <taxon>Fungi</taxon>
        <taxon>Dikarya</taxon>
        <taxon>Basidiomycota</taxon>
        <taxon>Agaricomycotina</taxon>
        <taxon>Agaricomycetes</taxon>
        <taxon>Polyporales</taxon>
        <taxon>Polyporaceae</taxon>
        <taxon>Ganoderma</taxon>
    </lineage>
</organism>
<sequence>MMLICGGTLLATSVLAIVFNLVHPRWTHLADAIEKTPPHEYSFVGEDYPMYFPLDIRHVLLVPEDTVHYGIVSPDADAEWESIPPPGKGFVHLGGGRTFGIALYHQMHCLDTKHVHHCFNYLREAILCEADTAIEPGMPTSSWSSDVDGAGMMGSGRTCKDWTQVYMAVKEAHEAEPNA</sequence>
<name>A0A2G8RP92_9APHY</name>
<accession>A0A2G8RP92</accession>
<dbReference type="GO" id="GO:0043386">
    <property type="term" value="P:mycotoxin biosynthetic process"/>
    <property type="evidence" value="ECO:0007669"/>
    <property type="project" value="InterPro"/>
</dbReference>